<keyword evidence="2" id="KW-1185">Reference proteome</keyword>
<dbReference type="AlphaFoldDB" id="A0A923LR35"/>
<evidence type="ECO:0000313" key="2">
    <source>
        <dbReference type="Proteomes" id="UP000606720"/>
    </source>
</evidence>
<evidence type="ECO:0000313" key="1">
    <source>
        <dbReference type="EMBL" id="MBC5715610.1"/>
    </source>
</evidence>
<dbReference type="Pfam" id="PF16226">
    <property type="entry name" value="DUF4885"/>
    <property type="match status" value="1"/>
</dbReference>
<dbReference type="Proteomes" id="UP000606720">
    <property type="component" value="Unassembled WGS sequence"/>
</dbReference>
<comment type="caution">
    <text evidence="1">The sequence shown here is derived from an EMBL/GenBank/DDBJ whole genome shotgun (WGS) entry which is preliminary data.</text>
</comment>
<name>A0A923LR35_9FIRM</name>
<dbReference type="RefSeq" id="WP_186867862.1">
    <property type="nucleotide sequence ID" value="NZ_JACOPH010000039.1"/>
</dbReference>
<reference evidence="1" key="1">
    <citation type="submission" date="2020-08" db="EMBL/GenBank/DDBJ databases">
        <title>Genome public.</title>
        <authorList>
            <person name="Liu C."/>
            <person name="Sun Q."/>
        </authorList>
    </citation>
    <scope>NUCLEOTIDE SEQUENCE</scope>
    <source>
        <strain evidence="1">BX1005</strain>
    </source>
</reference>
<accession>A0A923LR35</accession>
<sequence>QLTVSGNADRDTLSQIEKLLNEGDNAKNIWTHAWICMHDADNEIVNSQANMTKANQYSLWHEVYETTGYDARNATYKNGTFIAEDGTDLLALFKEKSKNGAGYELYSKRWLQYAKNGWKKENDLVLKIGFDSSGLYDIGQEKGYGAAQNMWMKGVSQSIFEASV</sequence>
<proteinExistence type="predicted"/>
<feature type="non-terminal residue" evidence="1">
    <location>
        <position position="1"/>
    </location>
</feature>
<organism evidence="1 2">
    <name type="scientific">Roseburia zhanii</name>
    <dbReference type="NCBI Taxonomy" id="2763064"/>
    <lineage>
        <taxon>Bacteria</taxon>
        <taxon>Bacillati</taxon>
        <taxon>Bacillota</taxon>
        <taxon>Clostridia</taxon>
        <taxon>Lachnospirales</taxon>
        <taxon>Lachnospiraceae</taxon>
        <taxon>Roseburia</taxon>
    </lineage>
</organism>
<dbReference type="InterPro" id="IPR032617">
    <property type="entry name" value="DUF4885"/>
</dbReference>
<dbReference type="EMBL" id="JACOPH010000039">
    <property type="protein sequence ID" value="MBC5715610.1"/>
    <property type="molecule type" value="Genomic_DNA"/>
</dbReference>
<gene>
    <name evidence="1" type="ORF">H8S17_15735</name>
</gene>
<protein>
    <submittedName>
        <fullName evidence="1">DUF4885 family protein</fullName>
    </submittedName>
</protein>